<protein>
    <submittedName>
        <fullName evidence="4">Outer membrane protein assembly factor BamD</fullName>
    </submittedName>
</protein>
<dbReference type="STRING" id="1548018.LS64_10055"/>
<keyword evidence="1" id="KW-0812">Transmembrane</keyword>
<dbReference type="SUPFAM" id="SSF48452">
    <property type="entry name" value="TPR-like"/>
    <property type="match status" value="1"/>
</dbReference>
<feature type="domain" description="DUF7494" evidence="2">
    <location>
        <begin position="30"/>
        <end position="157"/>
    </location>
</feature>
<evidence type="ECO:0000313" key="3">
    <source>
        <dbReference type="EMBL" id="MWV69404.1"/>
    </source>
</evidence>
<dbReference type="Pfam" id="PF13174">
    <property type="entry name" value="TPR_6"/>
    <property type="match status" value="1"/>
</dbReference>
<dbReference type="Proteomes" id="UP000477070">
    <property type="component" value="Unassembled WGS sequence"/>
</dbReference>
<dbReference type="Proteomes" id="UP000029714">
    <property type="component" value="Unassembled WGS sequence"/>
</dbReference>
<reference evidence="4 5" key="1">
    <citation type="journal article" date="2014" name="Genome Announc.">
        <title>Draft genome sequences of eight enterohepatic helicobacter species isolated from both laboratory and wild rodents.</title>
        <authorList>
            <person name="Sheh A."/>
            <person name="Shen Z."/>
            <person name="Fox J.G."/>
        </authorList>
    </citation>
    <scope>NUCLEOTIDE SEQUENCE [LARGE SCALE GENOMIC DNA]</scope>
    <source>
        <strain evidence="4 5">MIT 97-6194</strain>
    </source>
</reference>
<evidence type="ECO:0000313" key="4">
    <source>
        <dbReference type="EMBL" id="TLD95052.1"/>
    </source>
</evidence>
<dbReference type="Pfam" id="PF24323">
    <property type="entry name" value="DUF7494"/>
    <property type="match status" value="1"/>
</dbReference>
<comment type="caution">
    <text evidence="4">The sequence shown here is derived from an EMBL/GenBank/DDBJ whole genome shotgun (WGS) entry which is preliminary data.</text>
</comment>
<evidence type="ECO:0000313" key="6">
    <source>
        <dbReference type="Proteomes" id="UP000477070"/>
    </source>
</evidence>
<evidence type="ECO:0000256" key="1">
    <source>
        <dbReference type="SAM" id="Phobius"/>
    </source>
</evidence>
<dbReference type="RefSeq" id="WP_052062782.1">
    <property type="nucleotide sequence ID" value="NZ_JRMP02000004.1"/>
</dbReference>
<reference evidence="4" key="3">
    <citation type="submission" date="2018-04" db="EMBL/GenBank/DDBJ databases">
        <authorList>
            <person name="Sheh A."/>
            <person name="Shen Z."/>
            <person name="Mannion A.J."/>
            <person name="Fox J.G."/>
        </authorList>
    </citation>
    <scope>NUCLEOTIDE SEQUENCE</scope>
    <source>
        <strain evidence="4">MIT 97-6194</strain>
    </source>
</reference>
<proteinExistence type="predicted"/>
<dbReference type="InterPro" id="IPR055917">
    <property type="entry name" value="DUF7494"/>
</dbReference>
<dbReference type="InterPro" id="IPR011990">
    <property type="entry name" value="TPR-like_helical_dom_sf"/>
</dbReference>
<reference evidence="4 5" key="2">
    <citation type="journal article" date="2016" name="Infect. Immun.">
        <title>Helicobacter saguini, a Novel Helicobacter Isolated from Cotton-Top Tamarins with Ulcerative Colitis, Has Proinflammatory Properties and Induces Typhlocolitis and Dysplasia in Gnotobiotic IL-10-/- Mice.</title>
        <authorList>
            <person name="Shen Z."/>
            <person name="Mannion A."/>
            <person name="Whary M.T."/>
            <person name="Muthupalani S."/>
            <person name="Sheh A."/>
            <person name="Feng Y."/>
            <person name="Gong G."/>
            <person name="Vandamme P."/>
            <person name="Holcombe H.R."/>
            <person name="Paster B.J."/>
            <person name="Fox J.G."/>
        </authorList>
    </citation>
    <scope>NUCLEOTIDE SEQUENCE [LARGE SCALE GENOMIC DNA]</scope>
    <source>
        <strain evidence="4 5">MIT 97-6194</strain>
    </source>
</reference>
<accession>A0A347VM78</accession>
<name>A0A347VM78_9HELI</name>
<dbReference type="Gene3D" id="1.25.40.10">
    <property type="entry name" value="Tetratricopeptide repeat domain"/>
    <property type="match status" value="2"/>
</dbReference>
<dbReference type="EMBL" id="QBIU01000001">
    <property type="protein sequence ID" value="MWV69404.1"/>
    <property type="molecule type" value="Genomic_DNA"/>
</dbReference>
<evidence type="ECO:0000313" key="5">
    <source>
        <dbReference type="Proteomes" id="UP000029714"/>
    </source>
</evidence>
<keyword evidence="1" id="KW-0472">Membrane</keyword>
<keyword evidence="1" id="KW-1133">Transmembrane helix</keyword>
<keyword evidence="5" id="KW-1185">Reference proteome</keyword>
<evidence type="ECO:0000259" key="2">
    <source>
        <dbReference type="Pfam" id="PF24323"/>
    </source>
</evidence>
<sequence>MRNKYLKVNNLQFRFYIIAILFVSHALYALDIKLNYGREENETFAVLNLRNDFPFSCEESLKITGDVEKITCRIQGIPQSGFNPTKSSMLTFSYKMEPKDPNAKDPDKRNMAIEITPLNNAKLKLFSVFGDLKTEKPIPVTRGSESKSYQIVAFYKKLPFLHPEDNLEKRDSINFPVSIPKTSTPIISELDINRKPLDYKAGKDLEEFMEIRNLMNQKKYQDALERIGKAVKTYPNSLFIKDMIHYAIVALSHNNDKASQDYLIDAGVKWVKAYASDDNVPEVMYLLSKTFLKQNKARDAQYYLTRLRDEYPNTKYAALAKMQIANMLKAPSDMKRAPLIYREAYKEAKDVDTAAQVAVSWARFSIRNKDFAFANELFNKVFSVFPAYFLIDKDESYEIIKELEEEEQWQPAAQIAGYLSGYVDVKSDKHAELLNKAADYYAKIGDFDKAHKLNQDFLHYHPSHKLAENVRARDNSLLFEVSGDYNSKMQRYDSIIASYPNSEFSKKAYDLKAKLYLENKDYEKIVEMQDYLPPDSPILQTAIDNEVLAFLNEKNCDGVAGVLSRASKVTLNVAQSLEAFQCLYDKTSYQKAQDLFSGLNKHIKDGDNQLKWLYLESNTLFALGRNKEGIVAGKDVLDLAYATGNKQYYDIAFKMFNAYYNDEGTRYEALNLSKKMDTWFPNDKRMINVHFTLLNEAQHKGDPLALRTEAATIMRLQNLNKDYSFSPYVNFIHINSLVDENNYNEALKELDVVNNFQLTTEDKQQRFYKIANINYTLKNMDASKKALDECVKLGTTNSWGMLCNNALSLHNPGFE</sequence>
<gene>
    <name evidence="4" type="primary">bamD</name>
    <name evidence="3" type="ORF">DCO61_05125</name>
    <name evidence="4" type="ORF">LS64_003860</name>
</gene>
<dbReference type="EMBL" id="JRMP02000004">
    <property type="protein sequence ID" value="TLD95052.1"/>
    <property type="molecule type" value="Genomic_DNA"/>
</dbReference>
<dbReference type="AlphaFoldDB" id="A0A347VM78"/>
<feature type="transmembrane region" description="Helical" evidence="1">
    <location>
        <begin position="12"/>
        <end position="30"/>
    </location>
</feature>
<organism evidence="4 5">
    <name type="scientific">Helicobacter saguini</name>
    <dbReference type="NCBI Taxonomy" id="1548018"/>
    <lineage>
        <taxon>Bacteria</taxon>
        <taxon>Pseudomonadati</taxon>
        <taxon>Campylobacterota</taxon>
        <taxon>Epsilonproteobacteria</taxon>
        <taxon>Campylobacterales</taxon>
        <taxon>Helicobacteraceae</taxon>
        <taxon>Helicobacter</taxon>
    </lineage>
</organism>
<dbReference type="OrthoDB" id="5337154at2"/>
<reference evidence="3 6" key="4">
    <citation type="submission" date="2019-12" db="EMBL/GenBank/DDBJ databases">
        <title>Multi-Generational Helicobacter saguini Isolates.</title>
        <authorList>
            <person name="Mannion A."/>
            <person name="Shen Z."/>
            <person name="Fox J.G."/>
        </authorList>
    </citation>
    <scope>NUCLEOTIDE SEQUENCE [LARGE SCALE GENOMIC DNA]</scope>
    <source>
        <strain evidence="3">16-048</strain>
        <strain evidence="6">16-048 (F4)</strain>
    </source>
</reference>
<dbReference type="InterPro" id="IPR019734">
    <property type="entry name" value="TPR_rpt"/>
</dbReference>